<evidence type="ECO:0000256" key="3">
    <source>
        <dbReference type="ARBA" id="ARBA00023163"/>
    </source>
</evidence>
<evidence type="ECO:0000313" key="6">
    <source>
        <dbReference type="Proteomes" id="UP000244441"/>
    </source>
</evidence>
<dbReference type="Pfam" id="PF00356">
    <property type="entry name" value="LacI"/>
    <property type="match status" value="1"/>
</dbReference>
<dbReference type="SUPFAM" id="SSF53822">
    <property type="entry name" value="Periplasmic binding protein-like I"/>
    <property type="match status" value="1"/>
</dbReference>
<evidence type="ECO:0000313" key="5">
    <source>
        <dbReference type="EMBL" id="AWB69246.1"/>
    </source>
</evidence>
<dbReference type="InterPro" id="IPR046335">
    <property type="entry name" value="LacI/GalR-like_sensor"/>
</dbReference>
<evidence type="ECO:0000256" key="2">
    <source>
        <dbReference type="ARBA" id="ARBA00023125"/>
    </source>
</evidence>
<dbReference type="AlphaFoldDB" id="A0A2S0VYE6"/>
<keyword evidence="1" id="KW-0805">Transcription regulation</keyword>
<dbReference type="SMART" id="SM00354">
    <property type="entry name" value="HTH_LACI"/>
    <property type="match status" value="1"/>
</dbReference>
<dbReference type="KEGG" id="cate:C2869_22370"/>
<protein>
    <submittedName>
        <fullName evidence="5">LacI family transcriptional regulator</fullName>
    </submittedName>
</protein>
<dbReference type="InterPro" id="IPR000843">
    <property type="entry name" value="HTH_LacI"/>
</dbReference>
<feature type="domain" description="HTH lacI-type" evidence="4">
    <location>
        <begin position="11"/>
        <end position="66"/>
    </location>
</feature>
<dbReference type="PANTHER" id="PTHR30146">
    <property type="entry name" value="LACI-RELATED TRANSCRIPTIONAL REPRESSOR"/>
    <property type="match status" value="1"/>
</dbReference>
<sequence length="355" mass="38831">MSSSDQKSKPLTLKSVSKILGVSTATISNAFNRPDQLSAKLRDKILKQCAELGYHGPNLTARSLRKGESGVIGVLLSDPLAYYFTDPVANQFLTGIAEVLEQNHKQLLMLSGAEAEKHNSGIEALPDGFIVYGSQEKNPLFARVMRTNKPIVTVDFDTGDYASINIDNQQAAESAAQYALAQCQKPDIAILGLRLIQSDRVCRITEDELYDEGESVSRRRLTGYMQAIDKKGLKIASDKIWHIPHNTHNNALQAAREALSIHPLPNCIFCMSDVIAGAVLTVAREKNIPVPNDLKVVGFDDIPEASRTNPPLTTVCQKSIEKGRLAASKLVKGELKQKTILTTELIKRGTVENIA</sequence>
<dbReference type="RefSeq" id="WP_108605281.1">
    <property type="nucleotide sequence ID" value="NZ_CP026605.1"/>
</dbReference>
<dbReference type="CDD" id="cd06279">
    <property type="entry name" value="PBP1_LacI-like"/>
    <property type="match status" value="1"/>
</dbReference>
<dbReference type="SUPFAM" id="SSF47413">
    <property type="entry name" value="lambda repressor-like DNA-binding domains"/>
    <property type="match status" value="1"/>
</dbReference>
<dbReference type="Gene3D" id="3.40.50.2300">
    <property type="match status" value="2"/>
</dbReference>
<reference evidence="5 6" key="1">
    <citation type="submission" date="2018-01" db="EMBL/GenBank/DDBJ databases">
        <title>Genome sequence of a Cantenovulum-like bacteria.</title>
        <authorList>
            <person name="Tan W.R."/>
            <person name="Lau N.-S."/>
            <person name="Go F."/>
            <person name="Amirul A.-A.A."/>
        </authorList>
    </citation>
    <scope>NUCLEOTIDE SEQUENCE [LARGE SCALE GENOMIC DNA]</scope>
    <source>
        <strain evidence="5 6">CCB-QB4</strain>
        <plasmid evidence="6">Plasmid unnamed1</plasmid>
    </source>
</reference>
<keyword evidence="2" id="KW-0238">DNA-binding</keyword>
<evidence type="ECO:0000259" key="4">
    <source>
        <dbReference type="PROSITE" id="PS50932"/>
    </source>
</evidence>
<dbReference type="InterPro" id="IPR010982">
    <property type="entry name" value="Lambda_DNA-bd_dom_sf"/>
</dbReference>
<dbReference type="Proteomes" id="UP000244441">
    <property type="component" value="Plasmid unnamed1"/>
</dbReference>
<geneLocation type="plasmid" evidence="5">
    <name>unnamed1</name>
</geneLocation>
<dbReference type="Gene3D" id="1.10.260.40">
    <property type="entry name" value="lambda repressor-like DNA-binding domains"/>
    <property type="match status" value="1"/>
</dbReference>
<dbReference type="CDD" id="cd01392">
    <property type="entry name" value="HTH_LacI"/>
    <property type="match status" value="1"/>
</dbReference>
<accession>A0A2S0VYE6</accession>
<keyword evidence="6" id="KW-1185">Reference proteome</keyword>
<proteinExistence type="predicted"/>
<keyword evidence="3" id="KW-0804">Transcription</keyword>
<dbReference type="GO" id="GO:0000976">
    <property type="term" value="F:transcription cis-regulatory region binding"/>
    <property type="evidence" value="ECO:0007669"/>
    <property type="project" value="TreeGrafter"/>
</dbReference>
<name>A0A2S0VYE6_9ALTE</name>
<dbReference type="PROSITE" id="PS50932">
    <property type="entry name" value="HTH_LACI_2"/>
    <property type="match status" value="1"/>
</dbReference>
<dbReference type="EMBL" id="CP026605">
    <property type="protein sequence ID" value="AWB69246.1"/>
    <property type="molecule type" value="Genomic_DNA"/>
</dbReference>
<keyword evidence="5" id="KW-0614">Plasmid</keyword>
<dbReference type="InterPro" id="IPR028082">
    <property type="entry name" value="Peripla_BP_I"/>
</dbReference>
<organism evidence="5 6">
    <name type="scientific">Saccharobesus litoralis</name>
    <dbReference type="NCBI Taxonomy" id="2172099"/>
    <lineage>
        <taxon>Bacteria</taxon>
        <taxon>Pseudomonadati</taxon>
        <taxon>Pseudomonadota</taxon>
        <taxon>Gammaproteobacteria</taxon>
        <taxon>Alteromonadales</taxon>
        <taxon>Alteromonadaceae</taxon>
        <taxon>Saccharobesus</taxon>
    </lineage>
</organism>
<dbReference type="GO" id="GO:0003700">
    <property type="term" value="F:DNA-binding transcription factor activity"/>
    <property type="evidence" value="ECO:0007669"/>
    <property type="project" value="TreeGrafter"/>
</dbReference>
<gene>
    <name evidence="5" type="ORF">C2869_22370</name>
</gene>
<dbReference type="Pfam" id="PF13377">
    <property type="entry name" value="Peripla_BP_3"/>
    <property type="match status" value="1"/>
</dbReference>
<dbReference type="OrthoDB" id="5171752at2"/>
<dbReference type="PANTHER" id="PTHR30146:SF138">
    <property type="entry name" value="TRANSCRIPTIONAL REGULATORY PROTEIN"/>
    <property type="match status" value="1"/>
</dbReference>
<evidence type="ECO:0000256" key="1">
    <source>
        <dbReference type="ARBA" id="ARBA00023015"/>
    </source>
</evidence>